<evidence type="ECO:0000256" key="3">
    <source>
        <dbReference type="ARBA" id="ARBA00022692"/>
    </source>
</evidence>
<dbReference type="AlphaFoldDB" id="A0AAN0RHP3"/>
<name>A0AAN0RHP3_9RHOB</name>
<dbReference type="InterPro" id="IPR020846">
    <property type="entry name" value="MFS_dom"/>
</dbReference>
<keyword evidence="9" id="KW-1185">Reference proteome</keyword>
<dbReference type="InterPro" id="IPR036259">
    <property type="entry name" value="MFS_trans_sf"/>
</dbReference>
<evidence type="ECO:0000256" key="4">
    <source>
        <dbReference type="ARBA" id="ARBA00022989"/>
    </source>
</evidence>
<dbReference type="GO" id="GO:0005886">
    <property type="term" value="C:plasma membrane"/>
    <property type="evidence" value="ECO:0007669"/>
    <property type="project" value="UniProtKB-SubCell"/>
</dbReference>
<feature type="transmembrane region" description="Helical" evidence="6">
    <location>
        <begin position="134"/>
        <end position="156"/>
    </location>
</feature>
<dbReference type="Proteomes" id="UP000028680">
    <property type="component" value="Chromosome"/>
</dbReference>
<evidence type="ECO:0000256" key="1">
    <source>
        <dbReference type="ARBA" id="ARBA00004651"/>
    </source>
</evidence>
<proteinExistence type="predicted"/>
<sequence length="392" mass="41402">MESWRPVALLVATGVVAAFQIGKIPLSLNYLQSDFGFDLVMAGWVASLFAVMGAVCAVLLSFTLSVFGLKPMLLSGLMISMCASLLGGMTPDVSWLLVTRAFEGLGFILCVLCLPPLIGQLAPKGQASAAMAYWAMYLPLGTCVMLLISAVILPIFGWRVVWVVSAIALLGMAWLIARLDVQQRHSGIKTVPFVPQMGLHGWLYLTVLASCFAVYSAQYYVFANFLPKIFRELSTDNMFQIAAVTAIFIALNAGGNFFSGILHRAGVASWALICTASVGLALLAPLVLAEAAPIGLRLAASALLSFVSGFVPSSLFAAIPRLSAAPSVRTFINAGLVQASAIGQLIGAPLVGFVVARSESWLAAAPLIWGAAGLIFLAAMALRILSKDMPDL</sequence>
<feature type="transmembrane region" description="Helical" evidence="6">
    <location>
        <begin position="42"/>
        <end position="69"/>
    </location>
</feature>
<evidence type="ECO:0000313" key="9">
    <source>
        <dbReference type="Proteomes" id="UP000028680"/>
    </source>
</evidence>
<dbReference type="SUPFAM" id="SSF103473">
    <property type="entry name" value="MFS general substrate transporter"/>
    <property type="match status" value="1"/>
</dbReference>
<evidence type="ECO:0000256" key="5">
    <source>
        <dbReference type="ARBA" id="ARBA00023136"/>
    </source>
</evidence>
<feature type="transmembrane region" description="Helical" evidence="6">
    <location>
        <begin position="361"/>
        <end position="385"/>
    </location>
</feature>
<evidence type="ECO:0000313" key="8">
    <source>
        <dbReference type="EMBL" id="AII86400.1"/>
    </source>
</evidence>
<evidence type="ECO:0000256" key="6">
    <source>
        <dbReference type="SAM" id="Phobius"/>
    </source>
</evidence>
<accession>A0AAN0RHP3</accession>
<feature type="domain" description="Major facilitator superfamily (MFS) profile" evidence="7">
    <location>
        <begin position="6"/>
        <end position="392"/>
    </location>
</feature>
<dbReference type="InterPro" id="IPR050189">
    <property type="entry name" value="MFS_Efflux_Transporters"/>
</dbReference>
<keyword evidence="2" id="KW-1003">Cell membrane</keyword>
<evidence type="ECO:0000259" key="7">
    <source>
        <dbReference type="PROSITE" id="PS50850"/>
    </source>
</evidence>
<gene>
    <name evidence="8" type="ORF">RCA23_c08440</name>
</gene>
<feature type="transmembrane region" description="Helical" evidence="6">
    <location>
        <begin position="270"/>
        <end position="288"/>
    </location>
</feature>
<comment type="subcellular location">
    <subcellularLocation>
        <location evidence="1">Cell membrane</location>
        <topology evidence="1">Multi-pass membrane protein</topology>
    </subcellularLocation>
</comment>
<dbReference type="GO" id="GO:0022857">
    <property type="term" value="F:transmembrane transporter activity"/>
    <property type="evidence" value="ECO:0007669"/>
    <property type="project" value="InterPro"/>
</dbReference>
<dbReference type="PANTHER" id="PTHR43124">
    <property type="entry name" value="PURINE EFFLUX PUMP PBUE"/>
    <property type="match status" value="1"/>
</dbReference>
<feature type="transmembrane region" description="Helical" evidence="6">
    <location>
        <begin position="162"/>
        <end position="181"/>
    </location>
</feature>
<organism evidence="8 9">
    <name type="scientific">Planktomarina temperata RCA23</name>
    <dbReference type="NCBI Taxonomy" id="666509"/>
    <lineage>
        <taxon>Bacteria</taxon>
        <taxon>Pseudomonadati</taxon>
        <taxon>Pseudomonadota</taxon>
        <taxon>Alphaproteobacteria</taxon>
        <taxon>Rhodobacterales</taxon>
        <taxon>Paracoccaceae</taxon>
        <taxon>Planktomarina</taxon>
    </lineage>
</organism>
<feature type="transmembrane region" description="Helical" evidence="6">
    <location>
        <begin position="294"/>
        <end position="319"/>
    </location>
</feature>
<keyword evidence="3 6" id="KW-0812">Transmembrane</keyword>
<keyword evidence="5 6" id="KW-0472">Membrane</keyword>
<dbReference type="KEGG" id="ptp:RCA23_c08440"/>
<dbReference type="PROSITE" id="PS50850">
    <property type="entry name" value="MFS"/>
    <property type="match status" value="1"/>
</dbReference>
<dbReference type="Gene3D" id="1.20.1250.20">
    <property type="entry name" value="MFS general substrate transporter like domains"/>
    <property type="match status" value="2"/>
</dbReference>
<feature type="transmembrane region" description="Helical" evidence="6">
    <location>
        <begin position="104"/>
        <end position="122"/>
    </location>
</feature>
<evidence type="ECO:0000256" key="2">
    <source>
        <dbReference type="ARBA" id="ARBA00022475"/>
    </source>
</evidence>
<dbReference type="Pfam" id="PF07690">
    <property type="entry name" value="MFS_1"/>
    <property type="match status" value="1"/>
</dbReference>
<dbReference type="InterPro" id="IPR011701">
    <property type="entry name" value="MFS"/>
</dbReference>
<dbReference type="EMBL" id="CP003984">
    <property type="protein sequence ID" value="AII86400.1"/>
    <property type="molecule type" value="Genomic_DNA"/>
</dbReference>
<feature type="transmembrane region" description="Helical" evidence="6">
    <location>
        <begin position="238"/>
        <end position="258"/>
    </location>
</feature>
<keyword evidence="4 6" id="KW-1133">Transmembrane helix</keyword>
<feature type="transmembrane region" description="Helical" evidence="6">
    <location>
        <begin position="202"/>
        <end position="226"/>
    </location>
</feature>
<protein>
    <submittedName>
        <fullName evidence="8">MFS-type transporter</fullName>
    </submittedName>
</protein>
<reference evidence="8 9" key="1">
    <citation type="journal article" date="2014" name="ISME J.">
        <title>Adaptation of an abundant Roseobacter RCA organism to pelagic systems revealed by genomic and transcriptomic analyses.</title>
        <authorList>
            <person name="Voget S."/>
            <person name="Wemheuer B."/>
            <person name="Brinkhoff T."/>
            <person name="Vollmers J."/>
            <person name="Dietrich S."/>
            <person name="Giebel H.A."/>
            <person name="Beardsley C."/>
            <person name="Sardemann C."/>
            <person name="Bakenhus I."/>
            <person name="Billerbeck S."/>
            <person name="Daniel R."/>
            <person name="Simon M."/>
        </authorList>
    </citation>
    <scope>NUCLEOTIDE SEQUENCE [LARGE SCALE GENOMIC DNA]</scope>
    <source>
        <strain evidence="8 9">RCA23</strain>
    </source>
</reference>
<feature type="transmembrane region" description="Helical" evidence="6">
    <location>
        <begin position="76"/>
        <end position="98"/>
    </location>
</feature>
<feature type="transmembrane region" description="Helical" evidence="6">
    <location>
        <begin position="331"/>
        <end position="355"/>
    </location>
</feature>
<dbReference type="PANTHER" id="PTHR43124:SF3">
    <property type="entry name" value="CHLORAMPHENICOL EFFLUX PUMP RV0191"/>
    <property type="match status" value="1"/>
</dbReference>